<dbReference type="NCBIfam" id="TIGR00082">
    <property type="entry name" value="rbfA"/>
    <property type="match status" value="1"/>
</dbReference>
<dbReference type="KEGG" id="lrs:PX52LOC_01435"/>
<evidence type="ECO:0000313" key="5">
    <source>
        <dbReference type="Proteomes" id="UP000324974"/>
    </source>
</evidence>
<dbReference type="Gene3D" id="3.30.300.20">
    <property type="match status" value="1"/>
</dbReference>
<dbReference type="InterPro" id="IPR000238">
    <property type="entry name" value="RbfA"/>
</dbReference>
<dbReference type="GO" id="GO:0030490">
    <property type="term" value="P:maturation of SSU-rRNA"/>
    <property type="evidence" value="ECO:0007669"/>
    <property type="project" value="UniProtKB-UniRule"/>
</dbReference>
<dbReference type="AlphaFoldDB" id="A0A5C1A7T2"/>
<dbReference type="PANTHER" id="PTHR33515">
    <property type="entry name" value="RIBOSOME-BINDING FACTOR A, CHLOROPLASTIC-RELATED"/>
    <property type="match status" value="1"/>
</dbReference>
<dbReference type="Pfam" id="PF02033">
    <property type="entry name" value="RBFA"/>
    <property type="match status" value="1"/>
</dbReference>
<comment type="subcellular location">
    <subcellularLocation>
        <location evidence="2">Cytoplasm</location>
    </subcellularLocation>
</comment>
<dbReference type="GO" id="GO:0043024">
    <property type="term" value="F:ribosomal small subunit binding"/>
    <property type="evidence" value="ECO:0007669"/>
    <property type="project" value="TreeGrafter"/>
</dbReference>
<dbReference type="SUPFAM" id="SSF89919">
    <property type="entry name" value="Ribosome-binding factor A, RbfA"/>
    <property type="match status" value="1"/>
</dbReference>
<name>A0A5C1A7T2_9BACT</name>
<keyword evidence="2" id="KW-0963">Cytoplasm</keyword>
<sequence>MKSHRLARIGEVIREVASTTILFELKDPRVKNVTVTRTEVAADLQHAKVYVSVMGSEKQQQLALYGLQHAAGFIQSKIAKQLATRFMPVIQFVLDEGVKKSIEISKILAEEKARSAGPAVATEGAVDADDEEIDDDEDDADAEEDDSAPKNAERGTRNAE</sequence>
<comment type="similarity">
    <text evidence="2">Belongs to the RbfA family.</text>
</comment>
<evidence type="ECO:0000313" key="4">
    <source>
        <dbReference type="EMBL" id="QEL14545.1"/>
    </source>
</evidence>
<reference evidence="5" key="1">
    <citation type="submission" date="2019-08" db="EMBL/GenBank/DDBJ databases">
        <title>Limnoglobus roseus gen. nov., sp. nov., a novel freshwater planctomycete with a giant genome from the family Gemmataceae.</title>
        <authorList>
            <person name="Kulichevskaya I.S."/>
            <person name="Naumoff D.G."/>
            <person name="Miroshnikov K."/>
            <person name="Ivanova A."/>
            <person name="Philippov D.A."/>
            <person name="Hakobyan A."/>
            <person name="Rijpstra I.C."/>
            <person name="Sinninghe Damste J.S."/>
            <person name="Liesack W."/>
            <person name="Dedysh S.N."/>
        </authorList>
    </citation>
    <scope>NUCLEOTIDE SEQUENCE [LARGE SCALE GENOMIC DNA]</scope>
    <source>
        <strain evidence="5">PX52</strain>
    </source>
</reference>
<evidence type="ECO:0000256" key="1">
    <source>
        <dbReference type="ARBA" id="ARBA00022517"/>
    </source>
</evidence>
<dbReference type="RefSeq" id="WP_168218849.1">
    <property type="nucleotide sequence ID" value="NZ_CP042425.1"/>
</dbReference>
<dbReference type="InterPro" id="IPR015946">
    <property type="entry name" value="KH_dom-like_a/b"/>
</dbReference>
<feature type="compositionally biased region" description="Acidic residues" evidence="3">
    <location>
        <begin position="126"/>
        <end position="146"/>
    </location>
</feature>
<comment type="subunit">
    <text evidence="2">Monomer. Binds 30S ribosomal subunits, but not 50S ribosomal subunits or 70S ribosomes.</text>
</comment>
<feature type="compositionally biased region" description="Basic and acidic residues" evidence="3">
    <location>
        <begin position="147"/>
        <end position="160"/>
    </location>
</feature>
<comment type="function">
    <text evidence="2">One of several proteins that assist in the late maturation steps of the functional core of the 30S ribosomal subunit. Associates with free 30S ribosomal subunits (but not with 30S subunits that are part of 70S ribosomes or polysomes). Required for efficient processing of 16S rRNA. May interact with the 5'-terminal helix region of 16S rRNA.</text>
</comment>
<keyword evidence="1 2" id="KW-0690">Ribosome biogenesis</keyword>
<dbReference type="PANTHER" id="PTHR33515:SF1">
    <property type="entry name" value="RIBOSOME-BINDING FACTOR A, CHLOROPLASTIC-RELATED"/>
    <property type="match status" value="1"/>
</dbReference>
<proteinExistence type="inferred from homology"/>
<accession>A0A5C1A7T2</accession>
<gene>
    <name evidence="2 4" type="primary">rbfA</name>
    <name evidence="4" type="ORF">PX52LOC_01435</name>
</gene>
<dbReference type="GO" id="GO:0005829">
    <property type="term" value="C:cytosol"/>
    <property type="evidence" value="ECO:0007669"/>
    <property type="project" value="TreeGrafter"/>
</dbReference>
<feature type="region of interest" description="Disordered" evidence="3">
    <location>
        <begin position="111"/>
        <end position="160"/>
    </location>
</feature>
<evidence type="ECO:0000256" key="2">
    <source>
        <dbReference type="HAMAP-Rule" id="MF_00003"/>
    </source>
</evidence>
<protein>
    <recommendedName>
        <fullName evidence="2">Ribosome-binding factor A</fullName>
    </recommendedName>
</protein>
<dbReference type="HAMAP" id="MF_00003">
    <property type="entry name" value="RbfA"/>
    <property type="match status" value="1"/>
</dbReference>
<organism evidence="4 5">
    <name type="scientific">Limnoglobus roseus</name>
    <dbReference type="NCBI Taxonomy" id="2598579"/>
    <lineage>
        <taxon>Bacteria</taxon>
        <taxon>Pseudomonadati</taxon>
        <taxon>Planctomycetota</taxon>
        <taxon>Planctomycetia</taxon>
        <taxon>Gemmatales</taxon>
        <taxon>Gemmataceae</taxon>
        <taxon>Limnoglobus</taxon>
    </lineage>
</organism>
<keyword evidence="5" id="KW-1185">Reference proteome</keyword>
<dbReference type="Proteomes" id="UP000324974">
    <property type="component" value="Chromosome"/>
</dbReference>
<dbReference type="EMBL" id="CP042425">
    <property type="protein sequence ID" value="QEL14545.1"/>
    <property type="molecule type" value="Genomic_DNA"/>
</dbReference>
<evidence type="ECO:0000256" key="3">
    <source>
        <dbReference type="SAM" id="MobiDB-lite"/>
    </source>
</evidence>
<dbReference type="InterPro" id="IPR023799">
    <property type="entry name" value="RbfA_dom_sf"/>
</dbReference>